<evidence type="ECO:0000313" key="4">
    <source>
        <dbReference type="EMBL" id="MZP30522.1"/>
    </source>
</evidence>
<evidence type="ECO:0000313" key="5">
    <source>
        <dbReference type="Proteomes" id="UP000463470"/>
    </source>
</evidence>
<sequence length="375" mass="40184">MTERDSWMALSALPGIGPRRFYALLGHFGTARNAWMAADERWDGVAGLSRQGWERTLQARRRADRVTALLRRLTQGDIAAVLVTDEQYPALLRNIPDPPPVLYVRGKLMAEDESAFAIVGTRKPSAYGVKACAAIARDLAQHRRTVVSGMARGIDGIAHQSALEAGGRTIAVLAGGVDVIYPPEHGKLASRIVEQGALVSEYPPGTRPEPGTFPARNRIISGLSNGVIVVEAGEKSGALITADQALEQGRDVFAVPGPITLPQSMGTNRLIQQGAKLIITVEDILDEAQRQLSLPLSTHSGAAHPSDEQLSENCLSADQSEAERRILEILDWEPRSADELAARLGLSGSEVAAALTLLELKGRVQMERGGGFVAC</sequence>
<dbReference type="EMBL" id="WXEY01000015">
    <property type="protein sequence ID" value="MZP30522.1"/>
    <property type="molecule type" value="Genomic_DNA"/>
</dbReference>
<dbReference type="OrthoDB" id="9785707at2"/>
<evidence type="ECO:0000259" key="2">
    <source>
        <dbReference type="Pfam" id="PF02481"/>
    </source>
</evidence>
<accession>A0A845L1U3</accession>
<evidence type="ECO:0000256" key="1">
    <source>
        <dbReference type="ARBA" id="ARBA00006525"/>
    </source>
</evidence>
<feature type="domain" description="Smf/DprA SLOG" evidence="2">
    <location>
        <begin position="81"/>
        <end position="288"/>
    </location>
</feature>
<reference evidence="4 5" key="1">
    <citation type="submission" date="2020-01" db="EMBL/GenBank/DDBJ databases">
        <title>Whole-genome sequence of Heliobacterium undosum DSM 13378.</title>
        <authorList>
            <person name="Kyndt J.A."/>
            <person name="Meyer T.E."/>
        </authorList>
    </citation>
    <scope>NUCLEOTIDE SEQUENCE [LARGE SCALE GENOMIC DNA]</scope>
    <source>
        <strain evidence="4 5">DSM 13378</strain>
    </source>
</reference>
<dbReference type="InterPro" id="IPR036390">
    <property type="entry name" value="WH_DNA-bd_sf"/>
</dbReference>
<dbReference type="GO" id="GO:0009294">
    <property type="term" value="P:DNA-mediated transformation"/>
    <property type="evidence" value="ECO:0007669"/>
    <property type="project" value="InterPro"/>
</dbReference>
<keyword evidence="5" id="KW-1185">Reference proteome</keyword>
<comment type="caution">
    <text evidence="4">The sequence shown here is derived from an EMBL/GenBank/DDBJ whole genome shotgun (WGS) entry which is preliminary data.</text>
</comment>
<dbReference type="Gene3D" id="3.40.50.450">
    <property type="match status" value="1"/>
</dbReference>
<proteinExistence type="inferred from homology"/>
<dbReference type="InterPro" id="IPR057666">
    <property type="entry name" value="DrpA_SLOG"/>
</dbReference>
<dbReference type="Pfam" id="PF17782">
    <property type="entry name" value="WHD_DprA"/>
    <property type="match status" value="1"/>
</dbReference>
<dbReference type="SUPFAM" id="SSF102405">
    <property type="entry name" value="MCP/YpsA-like"/>
    <property type="match status" value="1"/>
</dbReference>
<dbReference type="NCBIfam" id="TIGR00732">
    <property type="entry name" value="dprA"/>
    <property type="match status" value="1"/>
</dbReference>
<dbReference type="InterPro" id="IPR041614">
    <property type="entry name" value="DprA_WH"/>
</dbReference>
<name>A0A845L1U3_9FIRM</name>
<dbReference type="Proteomes" id="UP000463470">
    <property type="component" value="Unassembled WGS sequence"/>
</dbReference>
<comment type="similarity">
    <text evidence="1">Belongs to the DprA/Smf family.</text>
</comment>
<dbReference type="AlphaFoldDB" id="A0A845L1U3"/>
<dbReference type="InterPro" id="IPR003488">
    <property type="entry name" value="DprA"/>
</dbReference>
<organism evidence="4 5">
    <name type="scientific">Heliomicrobium undosum</name>
    <dbReference type="NCBI Taxonomy" id="121734"/>
    <lineage>
        <taxon>Bacteria</taxon>
        <taxon>Bacillati</taxon>
        <taxon>Bacillota</taxon>
        <taxon>Clostridia</taxon>
        <taxon>Eubacteriales</taxon>
        <taxon>Heliobacteriaceae</taxon>
        <taxon>Heliomicrobium</taxon>
    </lineage>
</organism>
<evidence type="ECO:0000259" key="3">
    <source>
        <dbReference type="Pfam" id="PF17782"/>
    </source>
</evidence>
<gene>
    <name evidence="4" type="primary">dprA</name>
    <name evidence="4" type="ORF">GTO91_12435</name>
</gene>
<dbReference type="Pfam" id="PF02481">
    <property type="entry name" value="DNA_processg_A"/>
    <property type="match status" value="1"/>
</dbReference>
<dbReference type="InterPro" id="IPR036388">
    <property type="entry name" value="WH-like_DNA-bd_sf"/>
</dbReference>
<dbReference type="PANTHER" id="PTHR43022:SF1">
    <property type="entry name" value="PROTEIN SMF"/>
    <property type="match status" value="1"/>
</dbReference>
<dbReference type="PANTHER" id="PTHR43022">
    <property type="entry name" value="PROTEIN SMF"/>
    <property type="match status" value="1"/>
</dbReference>
<dbReference type="SUPFAM" id="SSF46785">
    <property type="entry name" value="Winged helix' DNA-binding domain"/>
    <property type="match status" value="1"/>
</dbReference>
<dbReference type="Gene3D" id="1.10.10.10">
    <property type="entry name" value="Winged helix-like DNA-binding domain superfamily/Winged helix DNA-binding domain"/>
    <property type="match status" value="1"/>
</dbReference>
<feature type="domain" description="DprA winged helix" evidence="3">
    <location>
        <begin position="317"/>
        <end position="370"/>
    </location>
</feature>
<protein>
    <submittedName>
        <fullName evidence="4">DNA-protecting protein DprA</fullName>
    </submittedName>
</protein>